<dbReference type="PANTHER" id="PTHR31752:SF2">
    <property type="entry name" value="AUXIN EFFLUX CARRIER COMPONENT 5"/>
    <property type="match status" value="1"/>
</dbReference>
<sequence>MVPLYFALSLGYGSIKWWNILTPANHGAINRTVSRIALPLFAFKFTLNTDPYKWNYRVIAGDIIAKVLILGSLAAWTKYSSNGRYAWAITSYSLTSLTNALVMEVPLLNAMYGNWAGDLVVQLAIFQAVAWLTLLLFVLELKKALEEMIEDSFSILSLMKVVGRKLARNPNSYASLIGITWALVVNRYT</sequence>
<evidence type="ECO:0000256" key="2">
    <source>
        <dbReference type="ARBA" id="ARBA00009177"/>
    </source>
</evidence>
<dbReference type="GO" id="GO:0010329">
    <property type="term" value="F:auxin efflux transmembrane transporter activity"/>
    <property type="evidence" value="ECO:0007669"/>
    <property type="project" value="TreeGrafter"/>
</dbReference>
<dbReference type="GO" id="GO:0009926">
    <property type="term" value="P:auxin polar transport"/>
    <property type="evidence" value="ECO:0007669"/>
    <property type="project" value="TreeGrafter"/>
</dbReference>
<keyword evidence="6 8" id="KW-0472">Membrane</keyword>
<comment type="similarity">
    <text evidence="2">Belongs to the auxin efflux carrier (TC 2.A.69.1) family.</text>
</comment>
<evidence type="ECO:0000256" key="6">
    <source>
        <dbReference type="ARBA" id="ARBA00023136"/>
    </source>
</evidence>
<dbReference type="EMBL" id="JAMFTS010000002">
    <property type="protein sequence ID" value="KAJ4799282.1"/>
    <property type="molecule type" value="Genomic_DNA"/>
</dbReference>
<feature type="transmembrane region" description="Helical" evidence="8">
    <location>
        <begin position="54"/>
        <end position="73"/>
    </location>
</feature>
<protein>
    <submittedName>
        <fullName evidence="9">Auxin efflux carrier component</fullName>
    </submittedName>
</protein>
<dbReference type="Pfam" id="PF03547">
    <property type="entry name" value="Mem_trans"/>
    <property type="match status" value="1"/>
</dbReference>
<keyword evidence="3" id="KW-0813">Transport</keyword>
<keyword evidence="4 8" id="KW-0812">Transmembrane</keyword>
<reference evidence="9" key="1">
    <citation type="submission" date="2022-08" db="EMBL/GenBank/DDBJ databases">
        <authorList>
            <person name="Marques A."/>
        </authorList>
    </citation>
    <scope>NUCLEOTIDE SEQUENCE</scope>
    <source>
        <strain evidence="9">RhyPub2mFocal</strain>
        <tissue evidence="9">Leaves</tissue>
    </source>
</reference>
<evidence type="ECO:0000256" key="3">
    <source>
        <dbReference type="ARBA" id="ARBA00022448"/>
    </source>
</evidence>
<dbReference type="GO" id="GO:0005886">
    <property type="term" value="C:plasma membrane"/>
    <property type="evidence" value="ECO:0007669"/>
    <property type="project" value="TreeGrafter"/>
</dbReference>
<evidence type="ECO:0000256" key="1">
    <source>
        <dbReference type="ARBA" id="ARBA00004141"/>
    </source>
</evidence>
<evidence type="ECO:0000313" key="9">
    <source>
        <dbReference type="EMBL" id="KAJ4799282.1"/>
    </source>
</evidence>
<gene>
    <name evidence="9" type="ORF">LUZ62_050528</name>
</gene>
<dbReference type="InterPro" id="IPR004776">
    <property type="entry name" value="Mem_transp_PIN-like"/>
</dbReference>
<evidence type="ECO:0000256" key="8">
    <source>
        <dbReference type="SAM" id="Phobius"/>
    </source>
</evidence>
<keyword evidence="5 8" id="KW-1133">Transmembrane helix</keyword>
<accession>A0AAV8G1E9</accession>
<name>A0AAV8G1E9_9POAL</name>
<feature type="transmembrane region" description="Helical" evidence="8">
    <location>
        <begin position="85"/>
        <end position="107"/>
    </location>
</feature>
<dbReference type="InterPro" id="IPR051107">
    <property type="entry name" value="Auxin_Efflux_Carrier"/>
</dbReference>
<comment type="caution">
    <text evidence="9">The sequence shown here is derived from an EMBL/GenBank/DDBJ whole genome shotgun (WGS) entry which is preliminary data.</text>
</comment>
<dbReference type="GO" id="GO:0009734">
    <property type="term" value="P:auxin-activated signaling pathway"/>
    <property type="evidence" value="ECO:0007669"/>
    <property type="project" value="UniProtKB-KW"/>
</dbReference>
<evidence type="ECO:0000313" key="10">
    <source>
        <dbReference type="Proteomes" id="UP001140206"/>
    </source>
</evidence>
<evidence type="ECO:0000256" key="7">
    <source>
        <dbReference type="ARBA" id="ARBA00023294"/>
    </source>
</evidence>
<proteinExistence type="inferred from homology"/>
<keyword evidence="7" id="KW-0927">Auxin signaling pathway</keyword>
<organism evidence="9 10">
    <name type="scientific">Rhynchospora pubera</name>
    <dbReference type="NCBI Taxonomy" id="906938"/>
    <lineage>
        <taxon>Eukaryota</taxon>
        <taxon>Viridiplantae</taxon>
        <taxon>Streptophyta</taxon>
        <taxon>Embryophyta</taxon>
        <taxon>Tracheophyta</taxon>
        <taxon>Spermatophyta</taxon>
        <taxon>Magnoliopsida</taxon>
        <taxon>Liliopsida</taxon>
        <taxon>Poales</taxon>
        <taxon>Cyperaceae</taxon>
        <taxon>Cyperoideae</taxon>
        <taxon>Rhynchosporeae</taxon>
        <taxon>Rhynchospora</taxon>
    </lineage>
</organism>
<dbReference type="GO" id="GO:0005783">
    <property type="term" value="C:endoplasmic reticulum"/>
    <property type="evidence" value="ECO:0007669"/>
    <property type="project" value="TreeGrafter"/>
</dbReference>
<keyword evidence="10" id="KW-1185">Reference proteome</keyword>
<evidence type="ECO:0000256" key="5">
    <source>
        <dbReference type="ARBA" id="ARBA00022989"/>
    </source>
</evidence>
<dbReference type="Proteomes" id="UP001140206">
    <property type="component" value="Chromosome 2"/>
</dbReference>
<feature type="transmembrane region" description="Helical" evidence="8">
    <location>
        <begin position="119"/>
        <end position="139"/>
    </location>
</feature>
<dbReference type="PANTHER" id="PTHR31752">
    <property type="entry name" value="AUXIN EFFLUX CARRIER COMPONENT 1B-RELATED"/>
    <property type="match status" value="1"/>
</dbReference>
<evidence type="ECO:0000256" key="4">
    <source>
        <dbReference type="ARBA" id="ARBA00022692"/>
    </source>
</evidence>
<comment type="subcellular location">
    <subcellularLocation>
        <location evidence="1">Membrane</location>
        <topology evidence="1">Multi-pass membrane protein</topology>
    </subcellularLocation>
</comment>
<dbReference type="AlphaFoldDB" id="A0AAV8G1E9"/>